<evidence type="ECO:0000313" key="2">
    <source>
        <dbReference type="EMBL" id="BDU50420.1"/>
    </source>
</evidence>
<sequence length="170" mass="20600">MKKNWNYKSYKYRFLNFRDNGEEVEEFLKANHKYICWQDDLEIDEISSKDTFYPELPKGKRIEDKYLIGIYENKKIICIFDILKNFPEDETWMIGLMLLDENLRGKGLATELYNEIERYLIKHSVKKIRIGVLDKNSRGKAFWEKSGFKRVEGEKKYKEIKKVFIYEKIL</sequence>
<dbReference type="Pfam" id="PF00583">
    <property type="entry name" value="Acetyltransf_1"/>
    <property type="match status" value="1"/>
</dbReference>
<dbReference type="AlphaFoldDB" id="A0AAU9DYB8"/>
<evidence type="ECO:0000259" key="1">
    <source>
        <dbReference type="PROSITE" id="PS51186"/>
    </source>
</evidence>
<dbReference type="GO" id="GO:0016747">
    <property type="term" value="F:acyltransferase activity, transferring groups other than amino-acyl groups"/>
    <property type="evidence" value="ECO:0007669"/>
    <property type="project" value="InterPro"/>
</dbReference>
<gene>
    <name evidence="2" type="ORF">HLVA_09890</name>
</gene>
<organism evidence="2 3">
    <name type="scientific">Haliovirga abyssi</name>
    <dbReference type="NCBI Taxonomy" id="2996794"/>
    <lineage>
        <taxon>Bacteria</taxon>
        <taxon>Fusobacteriati</taxon>
        <taxon>Fusobacteriota</taxon>
        <taxon>Fusobacteriia</taxon>
        <taxon>Fusobacteriales</taxon>
        <taxon>Haliovirgaceae</taxon>
        <taxon>Haliovirga</taxon>
    </lineage>
</organism>
<reference evidence="2 3" key="1">
    <citation type="submission" date="2022-11" db="EMBL/GenBank/DDBJ databases">
        <title>Haliovirga abyssi gen. nov., sp. nov., a mesophilic fermentative bacterium isolated from the Iheya North hydrothermal field and the proposal of Haliovirgaceae fam. nov.</title>
        <authorList>
            <person name="Miyazaki U."/>
            <person name="Tame A."/>
            <person name="Miyazaki J."/>
            <person name="Takai K."/>
            <person name="Sawayama S."/>
            <person name="Kitajima M."/>
            <person name="Okamoto A."/>
            <person name="Nakagawa S."/>
        </authorList>
    </citation>
    <scope>NUCLEOTIDE SEQUENCE [LARGE SCALE GENOMIC DNA]</scope>
    <source>
        <strain evidence="2 3">IC12</strain>
    </source>
</reference>
<feature type="domain" description="N-acetyltransferase" evidence="1">
    <location>
        <begin position="15"/>
        <end position="170"/>
    </location>
</feature>
<dbReference type="PROSITE" id="PS51186">
    <property type="entry name" value="GNAT"/>
    <property type="match status" value="1"/>
</dbReference>
<dbReference type="InterPro" id="IPR000182">
    <property type="entry name" value="GNAT_dom"/>
</dbReference>
<dbReference type="EMBL" id="AP027059">
    <property type="protein sequence ID" value="BDU50420.1"/>
    <property type="molecule type" value="Genomic_DNA"/>
</dbReference>
<dbReference type="Gene3D" id="3.40.630.30">
    <property type="match status" value="1"/>
</dbReference>
<evidence type="ECO:0000313" key="3">
    <source>
        <dbReference type="Proteomes" id="UP001321582"/>
    </source>
</evidence>
<dbReference type="SUPFAM" id="SSF55729">
    <property type="entry name" value="Acyl-CoA N-acyltransferases (Nat)"/>
    <property type="match status" value="1"/>
</dbReference>
<keyword evidence="3" id="KW-1185">Reference proteome</keyword>
<protein>
    <recommendedName>
        <fullName evidence="1">N-acetyltransferase domain-containing protein</fullName>
    </recommendedName>
</protein>
<dbReference type="RefSeq" id="WP_307905350.1">
    <property type="nucleotide sequence ID" value="NZ_AP027059.1"/>
</dbReference>
<proteinExistence type="predicted"/>
<name>A0AAU9DYB8_9FUSO</name>
<dbReference type="KEGG" id="haby:HLVA_09890"/>
<accession>A0AAU9DYB8</accession>
<dbReference type="InterPro" id="IPR016181">
    <property type="entry name" value="Acyl_CoA_acyltransferase"/>
</dbReference>
<dbReference type="CDD" id="cd04301">
    <property type="entry name" value="NAT_SF"/>
    <property type="match status" value="1"/>
</dbReference>
<dbReference type="Proteomes" id="UP001321582">
    <property type="component" value="Chromosome"/>
</dbReference>